<dbReference type="AlphaFoldDB" id="A0A6J4SIT8"/>
<accession>A0A6J4SIT8</accession>
<evidence type="ECO:0000313" key="1">
    <source>
        <dbReference type="EMBL" id="CAA9492869.1"/>
    </source>
</evidence>
<dbReference type="EMBL" id="CADCVR010000048">
    <property type="protein sequence ID" value="CAA9492869.1"/>
    <property type="molecule type" value="Genomic_DNA"/>
</dbReference>
<proteinExistence type="predicted"/>
<gene>
    <name evidence="1" type="ORF">AVDCRST_MAG53-1635</name>
</gene>
<dbReference type="CDD" id="cd00146">
    <property type="entry name" value="PKD"/>
    <property type="match status" value="1"/>
</dbReference>
<name>A0A6J4SIT8_9ACTN</name>
<sequence>MALGGVLLVWLGEQAEAQAPPCPLAALAPPPMEGAKGYIVVGQPRPCPPQNGTWSDFSVLTDFGDGVIADTPFREGDPLWFMGGAHAYRRAGTYQLRATATHRQTGDQIVLQRPIEIPNAPLTPRPARKPKFVAGQKSRQTIARFHDGNRLAEASDHTATIAWGDERRSKVAVVKRGADFLVIGTHRYSAAKRMRRITVIVRDDRNATVRLSNRAIVRP</sequence>
<organism evidence="1">
    <name type="scientific">uncultured Solirubrobacteraceae bacterium</name>
    <dbReference type="NCBI Taxonomy" id="1162706"/>
    <lineage>
        <taxon>Bacteria</taxon>
        <taxon>Bacillati</taxon>
        <taxon>Actinomycetota</taxon>
        <taxon>Thermoleophilia</taxon>
        <taxon>Solirubrobacterales</taxon>
        <taxon>Solirubrobacteraceae</taxon>
        <taxon>environmental samples</taxon>
    </lineage>
</organism>
<protein>
    <recommendedName>
        <fullName evidence="2">PKD domain-containing protein</fullName>
    </recommendedName>
</protein>
<reference evidence="1" key="1">
    <citation type="submission" date="2020-02" db="EMBL/GenBank/DDBJ databases">
        <authorList>
            <person name="Meier V. D."/>
        </authorList>
    </citation>
    <scope>NUCLEOTIDE SEQUENCE</scope>
    <source>
        <strain evidence="1">AVDCRST_MAG53</strain>
    </source>
</reference>
<evidence type="ECO:0008006" key="2">
    <source>
        <dbReference type="Google" id="ProtNLM"/>
    </source>
</evidence>